<organism evidence="2 3">
    <name type="scientific">Pseudotenacibaculum haliotis</name>
    <dbReference type="NCBI Taxonomy" id="1862138"/>
    <lineage>
        <taxon>Bacteria</taxon>
        <taxon>Pseudomonadati</taxon>
        <taxon>Bacteroidota</taxon>
        <taxon>Flavobacteriia</taxon>
        <taxon>Flavobacteriales</taxon>
        <taxon>Flavobacteriaceae</taxon>
        <taxon>Pseudotenacibaculum</taxon>
    </lineage>
</organism>
<feature type="transmembrane region" description="Helical" evidence="1">
    <location>
        <begin position="164"/>
        <end position="190"/>
    </location>
</feature>
<evidence type="ECO:0000256" key="1">
    <source>
        <dbReference type="SAM" id="Phobius"/>
    </source>
</evidence>
<feature type="transmembrane region" description="Helical" evidence="1">
    <location>
        <begin position="117"/>
        <end position="144"/>
    </location>
</feature>
<proteinExistence type="predicted"/>
<keyword evidence="1" id="KW-0812">Transmembrane</keyword>
<feature type="transmembrane region" description="Helical" evidence="1">
    <location>
        <begin position="20"/>
        <end position="45"/>
    </location>
</feature>
<evidence type="ECO:0000313" key="3">
    <source>
        <dbReference type="Proteomes" id="UP001597508"/>
    </source>
</evidence>
<keyword evidence="1" id="KW-1133">Transmembrane helix</keyword>
<protein>
    <recommendedName>
        <fullName evidence="4">DoxX family protein</fullName>
    </recommendedName>
</protein>
<evidence type="ECO:0008006" key="4">
    <source>
        <dbReference type="Google" id="ProtNLM"/>
    </source>
</evidence>
<feature type="transmembrane region" description="Helical" evidence="1">
    <location>
        <begin position="222"/>
        <end position="239"/>
    </location>
</feature>
<accession>A0ABW5LRW8</accession>
<dbReference type="EMBL" id="JBHULH010000004">
    <property type="protein sequence ID" value="MFD2567578.1"/>
    <property type="molecule type" value="Genomic_DNA"/>
</dbReference>
<evidence type="ECO:0000313" key="2">
    <source>
        <dbReference type="EMBL" id="MFD2567578.1"/>
    </source>
</evidence>
<sequence>MENHSSLQSSSWSLLEKIGFRFFFVYFTLFITFENNGAYPFFVYISRMWSNFLNNYIPWVGKHILGIPYDFKGGPNGSGDTTFDYVILFCILMLAIIVTVIWSFLDRKRKNYAKMYYWLTVALRFYVGLMLINYGLVKVIQVQFSSPGLYRLTQPYGESSPMGLAWTFLGFSKGYNLFMGIAEVAAVLLLFRRTLTLGLIITIMTTANVMAVNYFYDVPVKILSTHLVLICLFLIARDFKKLLTFFLLRVPVSLTDIYKPKLKRGLKMTFTILKVLVIAYALGYGLIETMRSKERYYGEGTKSPLQGLYEVREITLNGKTKTYDELTTKDWKYLAIERKGFAQVQLMSLKREWMTLKIDSTSTDKFTLTSRGVDERTYEFEYGEGDNSDFFLKGTVNSDTLFIKMKRYKDFKEKFLLTNRGFHWINEMPYNR</sequence>
<feature type="transmembrane region" description="Helical" evidence="1">
    <location>
        <begin position="268"/>
        <end position="287"/>
    </location>
</feature>
<dbReference type="Proteomes" id="UP001597508">
    <property type="component" value="Unassembled WGS sequence"/>
</dbReference>
<keyword evidence="3" id="KW-1185">Reference proteome</keyword>
<feature type="transmembrane region" description="Helical" evidence="1">
    <location>
        <begin position="85"/>
        <end position="105"/>
    </location>
</feature>
<comment type="caution">
    <text evidence="2">The sequence shown here is derived from an EMBL/GenBank/DDBJ whole genome shotgun (WGS) entry which is preliminary data.</text>
</comment>
<reference evidence="3" key="1">
    <citation type="journal article" date="2019" name="Int. J. Syst. Evol. Microbiol.">
        <title>The Global Catalogue of Microorganisms (GCM) 10K type strain sequencing project: providing services to taxonomists for standard genome sequencing and annotation.</title>
        <authorList>
            <consortium name="The Broad Institute Genomics Platform"/>
            <consortium name="The Broad Institute Genome Sequencing Center for Infectious Disease"/>
            <person name="Wu L."/>
            <person name="Ma J."/>
        </authorList>
    </citation>
    <scope>NUCLEOTIDE SEQUENCE [LARGE SCALE GENOMIC DNA]</scope>
    <source>
        <strain evidence="3">KCTC 52127</strain>
    </source>
</reference>
<name>A0ABW5LRW8_9FLAO</name>
<keyword evidence="1" id="KW-0472">Membrane</keyword>
<gene>
    <name evidence="2" type="ORF">ACFSRZ_09360</name>
</gene>
<dbReference type="RefSeq" id="WP_379666288.1">
    <property type="nucleotide sequence ID" value="NZ_JBHULH010000004.1"/>
</dbReference>